<dbReference type="GO" id="GO:0033588">
    <property type="term" value="C:elongator holoenzyme complex"/>
    <property type="evidence" value="ECO:0007669"/>
    <property type="project" value="InterPro"/>
</dbReference>
<feature type="domain" description="ELP1 three-helical bundle" evidence="2">
    <location>
        <begin position="25"/>
        <end position="103"/>
    </location>
</feature>
<dbReference type="InterPro" id="IPR056169">
    <property type="entry name" value="HB_ELP1"/>
</dbReference>
<evidence type="ECO:0000256" key="1">
    <source>
        <dbReference type="SAM" id="MobiDB-lite"/>
    </source>
</evidence>
<reference evidence="3" key="1">
    <citation type="journal article" date="2023" name="Mol. Ecol. Resour.">
        <title>Chromosome-level genome assembly of a triploid poplar Populus alba 'Berolinensis'.</title>
        <authorList>
            <person name="Chen S."/>
            <person name="Yu Y."/>
            <person name="Wang X."/>
            <person name="Wang S."/>
            <person name="Zhang T."/>
            <person name="Zhou Y."/>
            <person name="He R."/>
            <person name="Meng N."/>
            <person name="Wang Y."/>
            <person name="Liu W."/>
            <person name="Liu Z."/>
            <person name="Liu J."/>
            <person name="Guo Q."/>
            <person name="Huang H."/>
            <person name="Sederoff R.R."/>
            <person name="Wang G."/>
            <person name="Qu G."/>
            <person name="Chen S."/>
        </authorList>
    </citation>
    <scope>NUCLEOTIDE SEQUENCE</scope>
    <source>
        <strain evidence="3">SC-2020</strain>
    </source>
</reference>
<evidence type="ECO:0000313" key="4">
    <source>
        <dbReference type="Proteomes" id="UP001164929"/>
    </source>
</evidence>
<evidence type="ECO:0000259" key="2">
    <source>
        <dbReference type="Pfam" id="PF23936"/>
    </source>
</evidence>
<dbReference type="PANTHER" id="PTHR12747:SF0">
    <property type="entry name" value="ELONGATOR COMPLEX PROTEIN 1"/>
    <property type="match status" value="1"/>
</dbReference>
<evidence type="ECO:0000313" key="3">
    <source>
        <dbReference type="EMBL" id="KAJ6983196.1"/>
    </source>
</evidence>
<dbReference type="GO" id="GO:0005829">
    <property type="term" value="C:cytosol"/>
    <property type="evidence" value="ECO:0007669"/>
    <property type="project" value="TreeGrafter"/>
</dbReference>
<dbReference type="GO" id="GO:0002926">
    <property type="term" value="P:tRNA wobble base 5-methoxycarbonylmethyl-2-thiouridinylation"/>
    <property type="evidence" value="ECO:0007669"/>
    <property type="project" value="TreeGrafter"/>
</dbReference>
<sequence>MHPNESGYANLTRFMWLLYLMNRTRKGSAASVTSSVTSKARDMRRQRKRGKIRPGSPDEELALVEHLKGMSLTAGAKNELRSLLFTLVKLGGEEIARKLQLAGENFQLTQMAAVKLAEDTISTDIINEKAHTLEHYIRKMRSEQPCLDYFSWRSKVFISP</sequence>
<dbReference type="Proteomes" id="UP001164929">
    <property type="component" value="Chromosome 10"/>
</dbReference>
<feature type="compositionally biased region" description="Basic residues" evidence="1">
    <location>
        <begin position="42"/>
        <end position="52"/>
    </location>
</feature>
<dbReference type="PANTHER" id="PTHR12747">
    <property type="entry name" value="ELONGATOR COMPLEX PROTEIN 1"/>
    <property type="match status" value="1"/>
</dbReference>
<dbReference type="Pfam" id="PF23936">
    <property type="entry name" value="HB_ELP1"/>
    <property type="match status" value="1"/>
</dbReference>
<dbReference type="InterPro" id="IPR006849">
    <property type="entry name" value="Elp1"/>
</dbReference>
<keyword evidence="4" id="KW-1185">Reference proteome</keyword>
<comment type="caution">
    <text evidence="3">The sequence shown here is derived from an EMBL/GenBank/DDBJ whole genome shotgun (WGS) entry which is preliminary data.</text>
</comment>
<organism evidence="3 4">
    <name type="scientific">Populus alba x Populus x berolinensis</name>
    <dbReference type="NCBI Taxonomy" id="444605"/>
    <lineage>
        <taxon>Eukaryota</taxon>
        <taxon>Viridiplantae</taxon>
        <taxon>Streptophyta</taxon>
        <taxon>Embryophyta</taxon>
        <taxon>Tracheophyta</taxon>
        <taxon>Spermatophyta</taxon>
        <taxon>Magnoliopsida</taxon>
        <taxon>eudicotyledons</taxon>
        <taxon>Gunneridae</taxon>
        <taxon>Pentapetalae</taxon>
        <taxon>rosids</taxon>
        <taxon>fabids</taxon>
        <taxon>Malpighiales</taxon>
        <taxon>Salicaceae</taxon>
        <taxon>Saliceae</taxon>
        <taxon>Populus</taxon>
    </lineage>
</organism>
<dbReference type="EMBL" id="JAQIZT010000010">
    <property type="protein sequence ID" value="KAJ6983196.1"/>
    <property type="molecule type" value="Genomic_DNA"/>
</dbReference>
<name>A0AAD6Q8T1_9ROSI</name>
<dbReference type="AlphaFoldDB" id="A0AAD6Q8T1"/>
<accession>A0AAD6Q8T1</accession>
<protein>
    <recommendedName>
        <fullName evidence="2">ELP1 three-helical bundle domain-containing protein</fullName>
    </recommendedName>
</protein>
<gene>
    <name evidence="3" type="ORF">NC653_026109</name>
</gene>
<proteinExistence type="predicted"/>
<dbReference type="GO" id="GO:0000049">
    <property type="term" value="F:tRNA binding"/>
    <property type="evidence" value="ECO:0007669"/>
    <property type="project" value="TreeGrafter"/>
</dbReference>
<feature type="region of interest" description="Disordered" evidence="1">
    <location>
        <begin position="30"/>
        <end position="56"/>
    </location>
</feature>